<dbReference type="SUPFAM" id="SSF103473">
    <property type="entry name" value="MFS general substrate transporter"/>
    <property type="match status" value="1"/>
</dbReference>
<feature type="transmembrane region" description="Helical" evidence="6">
    <location>
        <begin position="392"/>
        <end position="413"/>
    </location>
</feature>
<feature type="transmembrane region" description="Helical" evidence="6">
    <location>
        <begin position="266"/>
        <end position="290"/>
    </location>
</feature>
<evidence type="ECO:0000256" key="6">
    <source>
        <dbReference type="SAM" id="Phobius"/>
    </source>
</evidence>
<evidence type="ECO:0000256" key="3">
    <source>
        <dbReference type="ARBA" id="ARBA00022692"/>
    </source>
</evidence>
<organism evidence="8 9">
    <name type="scientific">Caproiciproducens galactitolivorans</name>
    <dbReference type="NCBI Taxonomy" id="642589"/>
    <lineage>
        <taxon>Bacteria</taxon>
        <taxon>Bacillati</taxon>
        <taxon>Bacillota</taxon>
        <taxon>Clostridia</taxon>
        <taxon>Eubacteriales</taxon>
        <taxon>Acutalibacteraceae</taxon>
        <taxon>Caproiciproducens</taxon>
    </lineage>
</organism>
<gene>
    <name evidence="8" type="ORF">OUY18_01695</name>
</gene>
<keyword evidence="2" id="KW-0813">Transport</keyword>
<keyword evidence="4 6" id="KW-1133">Transmembrane helix</keyword>
<feature type="transmembrane region" description="Helical" evidence="6">
    <location>
        <begin position="51"/>
        <end position="71"/>
    </location>
</feature>
<feature type="domain" description="Major facilitator superfamily (MFS) profile" evidence="7">
    <location>
        <begin position="13"/>
        <end position="417"/>
    </location>
</feature>
<comment type="caution">
    <text evidence="8">The sequence shown here is derived from an EMBL/GenBank/DDBJ whole genome shotgun (WGS) entry which is preliminary data.</text>
</comment>
<feature type="transmembrane region" description="Helical" evidence="6">
    <location>
        <begin position="104"/>
        <end position="126"/>
    </location>
</feature>
<dbReference type="Proteomes" id="UP001082703">
    <property type="component" value="Unassembled WGS sequence"/>
</dbReference>
<evidence type="ECO:0000259" key="7">
    <source>
        <dbReference type="PROSITE" id="PS50850"/>
    </source>
</evidence>
<proteinExistence type="predicted"/>
<evidence type="ECO:0000313" key="9">
    <source>
        <dbReference type="Proteomes" id="UP001082703"/>
    </source>
</evidence>
<reference evidence="8 9" key="1">
    <citation type="submission" date="2022-11" db="EMBL/GenBank/DDBJ databases">
        <authorList>
            <person name="Caiyu Z."/>
        </authorList>
    </citation>
    <scope>NUCLEOTIDE SEQUENCE [LARGE SCALE GENOMIC DNA]</scope>
    <source>
        <strain evidence="8 9">YR-4</strain>
    </source>
</reference>
<protein>
    <submittedName>
        <fullName evidence="8">MFS transporter</fullName>
    </submittedName>
</protein>
<dbReference type="RefSeq" id="WP_268056981.1">
    <property type="nucleotide sequence ID" value="NZ_JAPOHA010000002.1"/>
</dbReference>
<feature type="transmembrane region" description="Helical" evidence="6">
    <location>
        <begin position="12"/>
        <end position="31"/>
    </location>
</feature>
<feature type="transmembrane region" description="Helical" evidence="6">
    <location>
        <begin position="362"/>
        <end position="386"/>
    </location>
</feature>
<dbReference type="Gene3D" id="1.20.1250.20">
    <property type="entry name" value="MFS general substrate transporter like domains"/>
    <property type="match status" value="2"/>
</dbReference>
<feature type="transmembrane region" description="Helical" evidence="6">
    <location>
        <begin position="226"/>
        <end position="246"/>
    </location>
</feature>
<comment type="subcellular location">
    <subcellularLocation>
        <location evidence="1">Cell membrane</location>
        <topology evidence="1">Multi-pass membrane protein</topology>
    </subcellularLocation>
</comment>
<dbReference type="PANTHER" id="PTHR11360">
    <property type="entry name" value="MONOCARBOXYLATE TRANSPORTER"/>
    <property type="match status" value="1"/>
</dbReference>
<sequence>MNEKKQSQLGHMAVLASFLAVFVLFGYRSSFSMLLGPMNKDMGWSVSSLSMGYSLMMIIYAITAYFSGMILDKWGTRPCFAAGAVFTALGFWVTSMATTYLSYLIPYALFAGIGTGMLWVSSTVSVRKWYVGKNYGTMWGIAFAGAPLAQVILSLGLKSILTTMDWRIAMKVLAAVVFVALIIASLVAKKSPDHYGLAPIGKAAENKNAQPAAEYIWSVKEAFSKYPIWGTIICFCTCVLSEFLVWTQVVNFWVKDVKLSLSTATYLYIVIGICGIFTMPLLGIAADKVVAKVGNETKGRKIMLMVAPSLGIIAILFLLLSKVSLVFAAIAAVIFAGYWAIEPGGCAGYAGSVFGNKSLGKIWGLATLIIMGIGPATGSFIGGYFFDLFGSYTNSLLFALGSFIVSLVAAMTLPLSCAHAESKNDQASA</sequence>
<accession>A0ABT4BPZ9</accession>
<evidence type="ECO:0000256" key="5">
    <source>
        <dbReference type="ARBA" id="ARBA00023136"/>
    </source>
</evidence>
<keyword evidence="5 6" id="KW-0472">Membrane</keyword>
<dbReference type="PANTHER" id="PTHR11360:SF284">
    <property type="entry name" value="EG:103B4.3 PROTEIN-RELATED"/>
    <property type="match status" value="1"/>
</dbReference>
<dbReference type="InterPro" id="IPR050327">
    <property type="entry name" value="Proton-linked_MCT"/>
</dbReference>
<dbReference type="InterPro" id="IPR036259">
    <property type="entry name" value="MFS_trans_sf"/>
</dbReference>
<dbReference type="InterPro" id="IPR020846">
    <property type="entry name" value="MFS_dom"/>
</dbReference>
<name>A0ABT4BPZ9_9FIRM</name>
<evidence type="ECO:0000313" key="8">
    <source>
        <dbReference type="EMBL" id="MCY1712969.1"/>
    </source>
</evidence>
<evidence type="ECO:0000256" key="4">
    <source>
        <dbReference type="ARBA" id="ARBA00022989"/>
    </source>
</evidence>
<feature type="transmembrane region" description="Helical" evidence="6">
    <location>
        <begin position="168"/>
        <end position="188"/>
    </location>
</feature>
<feature type="transmembrane region" description="Helical" evidence="6">
    <location>
        <begin position="138"/>
        <end position="156"/>
    </location>
</feature>
<dbReference type="PROSITE" id="PS50850">
    <property type="entry name" value="MFS"/>
    <property type="match status" value="1"/>
</dbReference>
<evidence type="ECO:0000256" key="2">
    <source>
        <dbReference type="ARBA" id="ARBA00022448"/>
    </source>
</evidence>
<dbReference type="InterPro" id="IPR011701">
    <property type="entry name" value="MFS"/>
</dbReference>
<evidence type="ECO:0000256" key="1">
    <source>
        <dbReference type="ARBA" id="ARBA00004651"/>
    </source>
</evidence>
<dbReference type="EMBL" id="JAPOHA010000002">
    <property type="protein sequence ID" value="MCY1712969.1"/>
    <property type="molecule type" value="Genomic_DNA"/>
</dbReference>
<keyword evidence="9" id="KW-1185">Reference proteome</keyword>
<feature type="transmembrane region" description="Helical" evidence="6">
    <location>
        <begin position="78"/>
        <end position="98"/>
    </location>
</feature>
<keyword evidence="3 6" id="KW-0812">Transmembrane</keyword>
<feature type="transmembrane region" description="Helical" evidence="6">
    <location>
        <begin position="302"/>
        <end position="319"/>
    </location>
</feature>
<dbReference type="Pfam" id="PF07690">
    <property type="entry name" value="MFS_1"/>
    <property type="match status" value="1"/>
</dbReference>